<sequence length="137" mass="15435">MFTIDSFKKKILLNCLRGIVAFTFLQTLYYKFTGASESVAIFSKLGMEPWGRIGTGILEFIVSILLFIPGWNWLGSLFGLVLMSGAILSHVFVIGIEQENDGGLLFFLALGNAVICTLLLWQEKETLTRILRKHFQK</sequence>
<protein>
    <submittedName>
        <fullName evidence="6">DoxX-like family protein</fullName>
    </submittedName>
</protein>
<comment type="subcellular location">
    <subcellularLocation>
        <location evidence="1">Membrane</location>
        <topology evidence="1">Multi-pass membrane protein</topology>
    </subcellularLocation>
</comment>
<evidence type="ECO:0000256" key="1">
    <source>
        <dbReference type="ARBA" id="ARBA00004141"/>
    </source>
</evidence>
<dbReference type="EMBL" id="AHMY02000056">
    <property type="protein sequence ID" value="EKO14345.1"/>
    <property type="molecule type" value="Genomic_DNA"/>
</dbReference>
<evidence type="ECO:0000256" key="5">
    <source>
        <dbReference type="SAM" id="Phobius"/>
    </source>
</evidence>
<feature type="transmembrane region" description="Helical" evidence="5">
    <location>
        <begin position="12"/>
        <end position="30"/>
    </location>
</feature>
<dbReference type="AlphaFoldDB" id="A0A0E2AZG8"/>
<comment type="caution">
    <text evidence="6">The sequence shown here is derived from an EMBL/GenBank/DDBJ whole genome shotgun (WGS) entry which is preliminary data.</text>
</comment>
<dbReference type="RefSeq" id="WP_004766523.1">
    <property type="nucleotide sequence ID" value="NZ_AHMY02000056.1"/>
</dbReference>
<keyword evidence="3 5" id="KW-1133">Transmembrane helix</keyword>
<evidence type="ECO:0000256" key="3">
    <source>
        <dbReference type="ARBA" id="ARBA00022989"/>
    </source>
</evidence>
<gene>
    <name evidence="6" type="ORF">LEP1GSC081_0861</name>
</gene>
<evidence type="ECO:0000256" key="2">
    <source>
        <dbReference type="ARBA" id="ARBA00022692"/>
    </source>
</evidence>
<feature type="transmembrane region" description="Helical" evidence="5">
    <location>
        <begin position="50"/>
        <end position="68"/>
    </location>
</feature>
<feature type="transmembrane region" description="Helical" evidence="5">
    <location>
        <begin position="75"/>
        <end position="96"/>
    </location>
</feature>
<proteinExistence type="predicted"/>
<evidence type="ECO:0000256" key="4">
    <source>
        <dbReference type="ARBA" id="ARBA00023136"/>
    </source>
</evidence>
<evidence type="ECO:0000313" key="7">
    <source>
        <dbReference type="Proteomes" id="UP000006253"/>
    </source>
</evidence>
<dbReference type="GO" id="GO:0016020">
    <property type="term" value="C:membrane"/>
    <property type="evidence" value="ECO:0007669"/>
    <property type="project" value="UniProtKB-SubCell"/>
</dbReference>
<accession>A0A0E2AZG8</accession>
<feature type="transmembrane region" description="Helical" evidence="5">
    <location>
        <begin position="102"/>
        <end position="121"/>
    </location>
</feature>
<reference evidence="6 7" key="1">
    <citation type="submission" date="2012-10" db="EMBL/GenBank/DDBJ databases">
        <authorList>
            <person name="Harkins D.M."/>
            <person name="Durkin A.S."/>
            <person name="Brinkac L.M."/>
            <person name="Selengut J.D."/>
            <person name="Sanka R."/>
            <person name="DePew J."/>
            <person name="Purushe J."/>
            <person name="Peacock S.J."/>
            <person name="Thaipadungpanit J."/>
            <person name="Wuthiekanun V.W."/>
            <person name="Day N.P."/>
            <person name="Vinetz J.M."/>
            <person name="Sutton G.G."/>
            <person name="Nelson W.C."/>
            <person name="Fouts D.E."/>
        </authorList>
    </citation>
    <scope>NUCLEOTIDE SEQUENCE [LARGE SCALE GENOMIC DNA]</scope>
    <source>
        <strain evidence="6 7">H1</strain>
    </source>
</reference>
<keyword evidence="4 5" id="KW-0472">Membrane</keyword>
<dbReference type="Pfam" id="PF07681">
    <property type="entry name" value="DoxX"/>
    <property type="match status" value="1"/>
</dbReference>
<dbReference type="InterPro" id="IPR032808">
    <property type="entry name" value="DoxX"/>
</dbReference>
<keyword evidence="2 5" id="KW-0812">Transmembrane</keyword>
<evidence type="ECO:0000313" key="6">
    <source>
        <dbReference type="EMBL" id="EKO14345.1"/>
    </source>
</evidence>
<dbReference type="Proteomes" id="UP000006253">
    <property type="component" value="Unassembled WGS sequence"/>
</dbReference>
<name>A0A0E2AZG8_9LEPT</name>
<organism evidence="6 7">
    <name type="scientific">Leptospira kirschneri str. H1</name>
    <dbReference type="NCBI Taxonomy" id="1049966"/>
    <lineage>
        <taxon>Bacteria</taxon>
        <taxon>Pseudomonadati</taxon>
        <taxon>Spirochaetota</taxon>
        <taxon>Spirochaetia</taxon>
        <taxon>Leptospirales</taxon>
        <taxon>Leptospiraceae</taxon>
        <taxon>Leptospira</taxon>
    </lineage>
</organism>